<dbReference type="KEGG" id="tra:Trad_2399"/>
<gene>
    <name evidence="6" type="ordered locus">Trad_2399</name>
</gene>
<dbReference type="InterPro" id="IPR011650">
    <property type="entry name" value="Peptidase_M20_dimer"/>
</dbReference>
<comment type="cofactor">
    <cofactor evidence="1">
        <name>Zn(2+)</name>
        <dbReference type="ChEBI" id="CHEBI:29105"/>
    </cofactor>
</comment>
<reference evidence="7" key="1">
    <citation type="submission" date="2010-05" db="EMBL/GenBank/DDBJ databases">
        <title>The complete genome of Truepera radiovictris DSM 17093.</title>
        <authorList>
            <consortium name="US DOE Joint Genome Institute (JGI-PGF)"/>
            <person name="Lucas S."/>
            <person name="Copeland A."/>
            <person name="Lapidus A."/>
            <person name="Glavina del Rio T."/>
            <person name="Dalin E."/>
            <person name="Tice H."/>
            <person name="Bruce D."/>
            <person name="Goodwin L."/>
            <person name="Pitluck S."/>
            <person name="Kyrpides N."/>
            <person name="Mavromatis K."/>
            <person name="Ovchinnikova G."/>
            <person name="Munk A.C."/>
            <person name="Detter J.C."/>
            <person name="Han C."/>
            <person name="Tapia R."/>
            <person name="Land M."/>
            <person name="Hauser L."/>
            <person name="Markowitz V."/>
            <person name="Cheng J.-F."/>
            <person name="Hugenholtz P."/>
            <person name="Woyke T."/>
            <person name="Wu D."/>
            <person name="Tindall B."/>
            <person name="Pomrenke H.G."/>
            <person name="Brambilla E."/>
            <person name="Klenk H.-P."/>
            <person name="Eisen J.A."/>
        </authorList>
    </citation>
    <scope>NUCLEOTIDE SEQUENCE [LARGE SCALE GENOMIC DNA]</scope>
    <source>
        <strain evidence="7">DSM 17093 / CIP 108686 / LMG 22925 / RQ-24</strain>
    </source>
</reference>
<dbReference type="Pfam" id="PF01546">
    <property type="entry name" value="Peptidase_M20"/>
    <property type="match status" value="1"/>
</dbReference>
<sequence>MTRASQDLRPALAGEVALTQRLVQAFSPSGRERPAAEVLLGAFRELGFDEAFLDGAGNAVGVLRCGPAGGAGKTVMLNGHLDTVPLGDEAKWPYPPLSGEVVGEGEAARLWGRGACDMKAALACMAYAARDVADEVRGTILVTGAVQEEVGGLGARFLGETQRADVVILGEPSKLKLMLGHRGRVEVEVSLPGRIAHAARGELGDNALYKAGALLSRLRDLKLPTGGPLGGSSLTPTSLVSHPLNGKNVVPGRAVVTIDYRNLPEDPPEAVLARLQALEPEAELAVPLEEAVSESGAVRYTFPRIVPPYLAPKDHPQVARAREVLRATLAAEGYPFAEDGWWFGTDAPHLARCAEGAGGVVIGFGPGEEELAHTTQESVPLAHLRVARRGYAALLRAFLAEGA</sequence>
<protein>
    <submittedName>
        <fullName evidence="6">Peptidase M20</fullName>
    </submittedName>
</protein>
<dbReference type="PANTHER" id="PTHR43808">
    <property type="entry name" value="ACETYLORNITHINE DEACETYLASE"/>
    <property type="match status" value="1"/>
</dbReference>
<dbReference type="OrthoDB" id="9792335at2"/>
<dbReference type="GO" id="GO:0046872">
    <property type="term" value="F:metal ion binding"/>
    <property type="evidence" value="ECO:0007669"/>
    <property type="project" value="UniProtKB-KW"/>
</dbReference>
<dbReference type="InterPro" id="IPR001261">
    <property type="entry name" value="ArgE/DapE_CS"/>
</dbReference>
<dbReference type="GO" id="GO:0016787">
    <property type="term" value="F:hydrolase activity"/>
    <property type="evidence" value="ECO:0007669"/>
    <property type="project" value="UniProtKB-KW"/>
</dbReference>
<dbReference type="Gene3D" id="3.30.70.360">
    <property type="match status" value="1"/>
</dbReference>
<dbReference type="InterPro" id="IPR002933">
    <property type="entry name" value="Peptidase_M20"/>
</dbReference>
<organism evidence="6 7">
    <name type="scientific">Truepera radiovictrix (strain DSM 17093 / CIP 108686 / LMG 22925 / RQ-24)</name>
    <dbReference type="NCBI Taxonomy" id="649638"/>
    <lineage>
        <taxon>Bacteria</taxon>
        <taxon>Thermotogati</taxon>
        <taxon>Deinococcota</taxon>
        <taxon>Deinococci</taxon>
        <taxon>Trueperales</taxon>
        <taxon>Trueperaceae</taxon>
        <taxon>Truepera</taxon>
    </lineage>
</organism>
<keyword evidence="4" id="KW-0862">Zinc</keyword>
<dbReference type="STRING" id="649638.Trad_2399"/>
<evidence type="ECO:0000313" key="7">
    <source>
        <dbReference type="Proteomes" id="UP000000379"/>
    </source>
</evidence>
<name>D7CT45_TRURR</name>
<keyword evidence="7" id="KW-1185">Reference proteome</keyword>
<keyword evidence="2" id="KW-0479">Metal-binding</keyword>
<dbReference type="EMBL" id="CP002049">
    <property type="protein sequence ID" value="ADI15508.1"/>
    <property type="molecule type" value="Genomic_DNA"/>
</dbReference>
<reference evidence="6 7" key="2">
    <citation type="journal article" date="2011" name="Stand. Genomic Sci.">
        <title>Complete genome sequence of Truepera radiovictrix type strain (RQ-24).</title>
        <authorList>
            <person name="Ivanova N."/>
            <person name="Rohde C."/>
            <person name="Munk C."/>
            <person name="Nolan M."/>
            <person name="Lucas S."/>
            <person name="Del Rio T.G."/>
            <person name="Tice H."/>
            <person name="Deshpande S."/>
            <person name="Cheng J.F."/>
            <person name="Tapia R."/>
            <person name="Han C."/>
            <person name="Goodwin L."/>
            <person name="Pitluck S."/>
            <person name="Liolios K."/>
            <person name="Mavromatis K."/>
            <person name="Mikhailova N."/>
            <person name="Pati A."/>
            <person name="Chen A."/>
            <person name="Palaniappan K."/>
            <person name="Land M."/>
            <person name="Hauser L."/>
            <person name="Chang Y.J."/>
            <person name="Jeffries C.D."/>
            <person name="Brambilla E."/>
            <person name="Rohde M."/>
            <person name="Goker M."/>
            <person name="Tindall B.J."/>
            <person name="Woyke T."/>
            <person name="Bristow J."/>
            <person name="Eisen J.A."/>
            <person name="Markowitz V."/>
            <person name="Hugenholtz P."/>
            <person name="Kyrpides N.C."/>
            <person name="Klenk H.P."/>
            <person name="Lapidus A."/>
        </authorList>
    </citation>
    <scope>NUCLEOTIDE SEQUENCE [LARGE SCALE GENOMIC DNA]</scope>
    <source>
        <strain evidence="7">DSM 17093 / CIP 108686 / LMG 22925 / RQ-24</strain>
    </source>
</reference>
<dbReference type="InterPro" id="IPR050072">
    <property type="entry name" value="Peptidase_M20A"/>
</dbReference>
<accession>D7CT45</accession>
<dbReference type="Pfam" id="PF07687">
    <property type="entry name" value="M20_dimer"/>
    <property type="match status" value="1"/>
</dbReference>
<dbReference type="RefSeq" id="WP_013178871.1">
    <property type="nucleotide sequence ID" value="NC_014221.1"/>
</dbReference>
<evidence type="ECO:0000256" key="1">
    <source>
        <dbReference type="ARBA" id="ARBA00001947"/>
    </source>
</evidence>
<dbReference type="SUPFAM" id="SSF53187">
    <property type="entry name" value="Zn-dependent exopeptidases"/>
    <property type="match status" value="1"/>
</dbReference>
<evidence type="ECO:0000259" key="5">
    <source>
        <dbReference type="Pfam" id="PF07687"/>
    </source>
</evidence>
<dbReference type="SUPFAM" id="SSF55031">
    <property type="entry name" value="Bacterial exopeptidase dimerisation domain"/>
    <property type="match status" value="1"/>
</dbReference>
<evidence type="ECO:0000256" key="4">
    <source>
        <dbReference type="ARBA" id="ARBA00022833"/>
    </source>
</evidence>
<dbReference type="Proteomes" id="UP000000379">
    <property type="component" value="Chromosome"/>
</dbReference>
<dbReference type="HOGENOM" id="CLU_021802_2_1_0"/>
<feature type="domain" description="Peptidase M20 dimerisation" evidence="5">
    <location>
        <begin position="180"/>
        <end position="277"/>
    </location>
</feature>
<proteinExistence type="predicted"/>
<keyword evidence="3" id="KW-0378">Hydrolase</keyword>
<dbReference type="AlphaFoldDB" id="D7CT45"/>
<evidence type="ECO:0000313" key="6">
    <source>
        <dbReference type="EMBL" id="ADI15508.1"/>
    </source>
</evidence>
<evidence type="ECO:0000256" key="2">
    <source>
        <dbReference type="ARBA" id="ARBA00022723"/>
    </source>
</evidence>
<dbReference type="eggNOG" id="COG0624">
    <property type="taxonomic scope" value="Bacteria"/>
</dbReference>
<evidence type="ECO:0000256" key="3">
    <source>
        <dbReference type="ARBA" id="ARBA00022801"/>
    </source>
</evidence>
<dbReference type="Gene3D" id="3.40.630.10">
    <property type="entry name" value="Zn peptidases"/>
    <property type="match status" value="1"/>
</dbReference>
<dbReference type="InterPro" id="IPR036264">
    <property type="entry name" value="Bact_exopeptidase_dim_dom"/>
</dbReference>
<dbReference type="PROSITE" id="PS00758">
    <property type="entry name" value="ARGE_DAPE_CPG2_1"/>
    <property type="match status" value="1"/>
</dbReference>